<name>M7WC99_ENTHI</name>
<dbReference type="Proteomes" id="UP000030780">
    <property type="component" value="Unassembled WGS sequence"/>
</dbReference>
<dbReference type="VEuPathDB" id="AmoebaDB:KM1_260830"/>
<accession>M7WC99</accession>
<feature type="non-terminal residue" evidence="1">
    <location>
        <position position="12"/>
    </location>
</feature>
<evidence type="ECO:0000313" key="1">
    <source>
        <dbReference type="EMBL" id="EMS15370.1"/>
    </source>
</evidence>
<sequence>KRKKKENAYKKT</sequence>
<proteinExistence type="predicted"/>
<dbReference type="EMBL" id="KB637711">
    <property type="protein sequence ID" value="EMS15370.1"/>
    <property type="molecule type" value="Genomic_DNA"/>
</dbReference>
<organism evidence="1 2">
    <name type="scientific">Entamoeba histolytica HM-3:IMSS</name>
    <dbReference type="NCBI Taxonomy" id="885315"/>
    <lineage>
        <taxon>Eukaryota</taxon>
        <taxon>Amoebozoa</taxon>
        <taxon>Evosea</taxon>
        <taxon>Archamoebae</taxon>
        <taxon>Mastigamoebida</taxon>
        <taxon>Entamoebidae</taxon>
        <taxon>Entamoeba</taxon>
    </lineage>
</organism>
<reference evidence="1 2" key="1">
    <citation type="submission" date="2013-01" db="EMBL/GenBank/DDBJ databases">
        <authorList>
            <person name="Inman J."/>
            <person name="Zafar N."/>
            <person name="Lorenzi H."/>
            <person name="Caler E."/>
        </authorList>
    </citation>
    <scope>NUCLEOTIDE SEQUENCE [LARGE SCALE GENOMIC DNA]</scope>
    <source>
        <strain evidence="1 2">HM-3:IMSS</strain>
    </source>
</reference>
<evidence type="ECO:0000313" key="2">
    <source>
        <dbReference type="Proteomes" id="UP000030780"/>
    </source>
</evidence>
<protein>
    <submittedName>
        <fullName evidence="1">Uncharacterized protein</fullName>
    </submittedName>
</protein>
<gene>
    <name evidence="1" type="ORF">KM1_260830</name>
</gene>
<feature type="non-terminal residue" evidence="1">
    <location>
        <position position="1"/>
    </location>
</feature>